<organism evidence="2 3">
    <name type="scientific">Aristolochia fimbriata</name>
    <name type="common">White veined hardy Dutchman's pipe vine</name>
    <dbReference type="NCBI Taxonomy" id="158543"/>
    <lineage>
        <taxon>Eukaryota</taxon>
        <taxon>Viridiplantae</taxon>
        <taxon>Streptophyta</taxon>
        <taxon>Embryophyta</taxon>
        <taxon>Tracheophyta</taxon>
        <taxon>Spermatophyta</taxon>
        <taxon>Magnoliopsida</taxon>
        <taxon>Magnoliidae</taxon>
        <taxon>Piperales</taxon>
        <taxon>Aristolochiaceae</taxon>
        <taxon>Aristolochia</taxon>
    </lineage>
</organism>
<dbReference type="Pfam" id="PF25433">
    <property type="entry name" value="DUF7895"/>
    <property type="match status" value="1"/>
</dbReference>
<keyword evidence="3" id="KW-1185">Reference proteome</keyword>
<dbReference type="AlphaFoldDB" id="A0AAV7E1T9"/>
<reference evidence="2 3" key="1">
    <citation type="submission" date="2021-07" db="EMBL/GenBank/DDBJ databases">
        <title>The Aristolochia fimbriata genome: insights into angiosperm evolution, floral development and chemical biosynthesis.</title>
        <authorList>
            <person name="Jiao Y."/>
        </authorList>
    </citation>
    <scope>NUCLEOTIDE SEQUENCE [LARGE SCALE GENOMIC DNA]</scope>
    <source>
        <strain evidence="2">IBCAS-2021</strain>
        <tissue evidence="2">Leaf</tissue>
    </source>
</reference>
<sequence>MDLISATPASCLSADLKSCNLVADKSSHFPFHLRSQKVGRKNSVLISSSLQETAVTIGISAMVVGAAATIFVKTNKTSGTLETSTKVCEDCGGSGVCSVCNGEGFVLKKLSEESAQKARLAAKNAATRYTAGLPKKWTYCSRCSSSRSCSICGGSGRVSL</sequence>
<name>A0AAV7E1T9_ARIFI</name>
<dbReference type="PANTHER" id="PTHR37230:SF1">
    <property type="entry name" value="OS06G0731300 PROTEIN"/>
    <property type="match status" value="1"/>
</dbReference>
<comment type="caution">
    <text evidence="2">The sequence shown here is derived from an EMBL/GenBank/DDBJ whole genome shotgun (WGS) entry which is preliminary data.</text>
</comment>
<dbReference type="PANTHER" id="PTHR37230">
    <property type="entry name" value="OS06G0731300 PROTEIN"/>
    <property type="match status" value="1"/>
</dbReference>
<protein>
    <recommendedName>
        <fullName evidence="1">DUF7895 domain-containing protein</fullName>
    </recommendedName>
</protein>
<evidence type="ECO:0000259" key="1">
    <source>
        <dbReference type="Pfam" id="PF25433"/>
    </source>
</evidence>
<proteinExistence type="predicted"/>
<evidence type="ECO:0000313" key="3">
    <source>
        <dbReference type="Proteomes" id="UP000825729"/>
    </source>
</evidence>
<accession>A0AAV7E1T9</accession>
<gene>
    <name evidence="2" type="ORF">H6P81_017635</name>
</gene>
<dbReference type="InterPro" id="IPR057217">
    <property type="entry name" value="DUF7895"/>
</dbReference>
<feature type="domain" description="DUF7895" evidence="1">
    <location>
        <begin position="85"/>
        <end position="158"/>
    </location>
</feature>
<dbReference type="EMBL" id="JAINDJ010000007">
    <property type="protein sequence ID" value="KAG9441781.1"/>
    <property type="molecule type" value="Genomic_DNA"/>
</dbReference>
<dbReference type="Proteomes" id="UP000825729">
    <property type="component" value="Unassembled WGS sequence"/>
</dbReference>
<evidence type="ECO:0000313" key="2">
    <source>
        <dbReference type="EMBL" id="KAG9441781.1"/>
    </source>
</evidence>